<dbReference type="Gene3D" id="3.30.420.380">
    <property type="match status" value="1"/>
</dbReference>
<dbReference type="Proteomes" id="UP001566331">
    <property type="component" value="Unassembled WGS sequence"/>
</dbReference>
<keyword evidence="2" id="KW-0472">Membrane</keyword>
<keyword evidence="2" id="KW-0812">Transmembrane</keyword>
<accession>A0ABV4HS96</accession>
<dbReference type="EMBL" id="JBFWIC010000006">
    <property type="protein sequence ID" value="MEZ0474289.1"/>
    <property type="molecule type" value="Genomic_DNA"/>
</dbReference>
<sequence>MADADDIAARPSIRQRFGRVGGRLRPGVQGFWSWWTGALLSWLPLRAREVLGLVEQRLLLRREGDGLAVILERGGQPRALGHLPWPASPPDEDLLGRVLRPQAAELPRWLLLPVSAGLRRRMALPAAAADRLREVLGFEIDRQTPFAATEVCFDARLLGRRDDGQLDVELVVVPRAALDAALAALGPLADGLAGADLDDGRGETLGINLLPEARRHRRADPWQRWNLALAVVAVIAAAAGLWQILENRRAAAEVFAQASQPRIEQARAVSAQRQQLDDLIEGMRYLEDMRAARPTMVELLDELSRRLPDNTYLEKLAIENERLLLIGLSNEASALIKQLEDSQLWRSPALTGALQPDPRSRRDRFTLTAEVAVAAPPAAPARDAAAADTGGADAQRDR</sequence>
<name>A0ABV4HS96_9GAMM</name>
<feature type="transmembrane region" description="Helical" evidence="2">
    <location>
        <begin position="225"/>
        <end position="245"/>
    </location>
</feature>
<comment type="caution">
    <text evidence="3">The sequence shown here is derived from an EMBL/GenBank/DDBJ whole genome shotgun (WGS) entry which is preliminary data.</text>
</comment>
<dbReference type="InterPro" id="IPR052534">
    <property type="entry name" value="Extracell_DNA_Util/SecSys_Comp"/>
</dbReference>
<dbReference type="RefSeq" id="WP_370561919.1">
    <property type="nucleotide sequence ID" value="NZ_JBFWIB010000001.1"/>
</dbReference>
<dbReference type="InterPro" id="IPR043129">
    <property type="entry name" value="ATPase_NBD"/>
</dbReference>
<evidence type="ECO:0000313" key="4">
    <source>
        <dbReference type="Proteomes" id="UP001566331"/>
    </source>
</evidence>
<dbReference type="InterPro" id="IPR007813">
    <property type="entry name" value="PilN"/>
</dbReference>
<dbReference type="SUPFAM" id="SSF53067">
    <property type="entry name" value="Actin-like ATPase domain"/>
    <property type="match status" value="1"/>
</dbReference>
<proteinExistence type="predicted"/>
<evidence type="ECO:0000313" key="3">
    <source>
        <dbReference type="EMBL" id="MEZ0474289.1"/>
    </source>
</evidence>
<dbReference type="PANTHER" id="PTHR40278">
    <property type="entry name" value="DNA UTILIZATION PROTEIN HOFN"/>
    <property type="match status" value="1"/>
</dbReference>
<dbReference type="Pfam" id="PF05137">
    <property type="entry name" value="PilN"/>
    <property type="match status" value="1"/>
</dbReference>
<evidence type="ECO:0000256" key="2">
    <source>
        <dbReference type="SAM" id="Phobius"/>
    </source>
</evidence>
<organism evidence="3 4">
    <name type="scientific">Luteimonas salinilitoris</name>
    <dbReference type="NCBI Taxonomy" id="3237697"/>
    <lineage>
        <taxon>Bacteria</taxon>
        <taxon>Pseudomonadati</taxon>
        <taxon>Pseudomonadota</taxon>
        <taxon>Gammaproteobacteria</taxon>
        <taxon>Lysobacterales</taxon>
        <taxon>Lysobacteraceae</taxon>
        <taxon>Luteimonas</taxon>
    </lineage>
</organism>
<feature type="region of interest" description="Disordered" evidence="1">
    <location>
        <begin position="376"/>
        <end position="398"/>
    </location>
</feature>
<reference evidence="3 4" key="1">
    <citation type="submission" date="2024-07" db="EMBL/GenBank/DDBJ databases">
        <title>Luteimonas salilacus sp. nov., isolated from the shore soil of Salt Lake in Tibet of China.</title>
        <authorList>
            <person name="Zhang X."/>
            <person name="Li A."/>
        </authorList>
    </citation>
    <scope>NUCLEOTIDE SEQUENCE [LARGE SCALE GENOMIC DNA]</scope>
    <source>
        <strain evidence="3 4">B3-2-R+30</strain>
    </source>
</reference>
<keyword evidence="2" id="KW-1133">Transmembrane helix</keyword>
<gene>
    <name evidence="3" type="ORF">AB6713_06615</name>
</gene>
<keyword evidence="4" id="KW-1185">Reference proteome</keyword>
<dbReference type="PANTHER" id="PTHR40278:SF1">
    <property type="entry name" value="DNA UTILIZATION PROTEIN HOFN"/>
    <property type="match status" value="1"/>
</dbReference>
<protein>
    <submittedName>
        <fullName evidence="3">PilN domain-containing protein</fullName>
    </submittedName>
</protein>
<evidence type="ECO:0000256" key="1">
    <source>
        <dbReference type="SAM" id="MobiDB-lite"/>
    </source>
</evidence>